<evidence type="ECO:0000313" key="2">
    <source>
        <dbReference type="Proteomes" id="UP000814140"/>
    </source>
</evidence>
<proteinExistence type="predicted"/>
<accession>A0ACB8SXE0</accession>
<reference evidence="1" key="2">
    <citation type="journal article" date="2022" name="New Phytol.">
        <title>Evolutionary transition to the ectomycorrhizal habit in the genomes of a hyperdiverse lineage of mushroom-forming fungi.</title>
        <authorList>
            <person name="Looney B."/>
            <person name="Miyauchi S."/>
            <person name="Morin E."/>
            <person name="Drula E."/>
            <person name="Courty P.E."/>
            <person name="Kohler A."/>
            <person name="Kuo A."/>
            <person name="LaButti K."/>
            <person name="Pangilinan J."/>
            <person name="Lipzen A."/>
            <person name="Riley R."/>
            <person name="Andreopoulos W."/>
            <person name="He G."/>
            <person name="Johnson J."/>
            <person name="Nolan M."/>
            <person name="Tritt A."/>
            <person name="Barry K.W."/>
            <person name="Grigoriev I.V."/>
            <person name="Nagy L.G."/>
            <person name="Hibbett D."/>
            <person name="Henrissat B."/>
            <person name="Matheny P.B."/>
            <person name="Labbe J."/>
            <person name="Martin F.M."/>
        </authorList>
    </citation>
    <scope>NUCLEOTIDE SEQUENCE</scope>
    <source>
        <strain evidence="1">HHB10654</strain>
    </source>
</reference>
<evidence type="ECO:0000313" key="1">
    <source>
        <dbReference type="EMBL" id="KAI0061115.1"/>
    </source>
</evidence>
<sequence>MFSYPQAPDAKGVEGRTDAKPIVIPGISVESFELLLGFLHIRRYDDTPPFSIAEWIEILRIATRFEFGRVRTRAIEEITREEHQLNAVEEILLSRDCDVPQWMRPALTKLVARATTMTGAEAAQLPLDMVVDIWRAHNSFHGIENHSGQGFHHRYVDADQCVALNLSSYYTLHQA</sequence>
<keyword evidence="2" id="KW-1185">Reference proteome</keyword>
<reference evidence="1" key="1">
    <citation type="submission" date="2021-03" db="EMBL/GenBank/DDBJ databases">
        <authorList>
            <consortium name="DOE Joint Genome Institute"/>
            <person name="Ahrendt S."/>
            <person name="Looney B.P."/>
            <person name="Miyauchi S."/>
            <person name="Morin E."/>
            <person name="Drula E."/>
            <person name="Courty P.E."/>
            <person name="Chicoki N."/>
            <person name="Fauchery L."/>
            <person name="Kohler A."/>
            <person name="Kuo A."/>
            <person name="Labutti K."/>
            <person name="Pangilinan J."/>
            <person name="Lipzen A."/>
            <person name="Riley R."/>
            <person name="Andreopoulos W."/>
            <person name="He G."/>
            <person name="Johnson J."/>
            <person name="Barry K.W."/>
            <person name="Grigoriev I.V."/>
            <person name="Nagy L."/>
            <person name="Hibbett D."/>
            <person name="Henrissat B."/>
            <person name="Matheny P.B."/>
            <person name="Labbe J."/>
            <person name="Martin F."/>
        </authorList>
    </citation>
    <scope>NUCLEOTIDE SEQUENCE</scope>
    <source>
        <strain evidence="1">HHB10654</strain>
    </source>
</reference>
<gene>
    <name evidence="1" type="ORF">BV25DRAFT_1826972</name>
</gene>
<protein>
    <submittedName>
        <fullName evidence="1">Uncharacterized protein</fullName>
    </submittedName>
</protein>
<dbReference type="Proteomes" id="UP000814140">
    <property type="component" value="Unassembled WGS sequence"/>
</dbReference>
<comment type="caution">
    <text evidence="1">The sequence shown here is derived from an EMBL/GenBank/DDBJ whole genome shotgun (WGS) entry which is preliminary data.</text>
</comment>
<name>A0ACB8SXE0_9AGAM</name>
<organism evidence="1 2">
    <name type="scientific">Artomyces pyxidatus</name>
    <dbReference type="NCBI Taxonomy" id="48021"/>
    <lineage>
        <taxon>Eukaryota</taxon>
        <taxon>Fungi</taxon>
        <taxon>Dikarya</taxon>
        <taxon>Basidiomycota</taxon>
        <taxon>Agaricomycotina</taxon>
        <taxon>Agaricomycetes</taxon>
        <taxon>Russulales</taxon>
        <taxon>Auriscalpiaceae</taxon>
        <taxon>Artomyces</taxon>
    </lineage>
</organism>
<dbReference type="EMBL" id="MU277214">
    <property type="protein sequence ID" value="KAI0061115.1"/>
    <property type="molecule type" value="Genomic_DNA"/>
</dbReference>